<dbReference type="EC" id="2.7.13.3" evidence="2"/>
<feature type="transmembrane region" description="Helical" evidence="9">
    <location>
        <begin position="29"/>
        <end position="46"/>
    </location>
</feature>
<dbReference type="InterPro" id="IPR036890">
    <property type="entry name" value="HATPase_C_sf"/>
</dbReference>
<dbReference type="PANTHER" id="PTHR43547">
    <property type="entry name" value="TWO-COMPONENT HISTIDINE KINASE"/>
    <property type="match status" value="1"/>
</dbReference>
<dbReference type="Proteomes" id="UP001596113">
    <property type="component" value="Unassembled WGS sequence"/>
</dbReference>
<sequence length="448" mass="50534">MVFVFVIYSLLFIAVFYIFFQTRQESTRWLIATIAAGWSGILAYTIDSKINKDAEWSIQPAWLDQLLRIADEKLYAAAGYVVYAFLMYAGVYGGFFGRKTKLALAFLLPLPILLLYKTPRQGVYFEAYTAVTSAYTLIASFLLAFGAIRERNAKKRRERIMTAGVLVPPLLVAVVTRVFSKQMEFNHFLSYYVAPILGSVLFLFLAFRYGALDVKLMLRKQSVSDKFSGIASGAMIMNHAIKNHVTNIHLVALGMNKEPASSRESEDLNVIVGETRHIMTIVGRIQHQLEDVRLEKELCDLSQMIENTISANQRILDAKEISIARQYPASVTAWCDKTHMQEVLYNIIHNAIDAIGDRNGMIQIRIEEKRRRTQIEISDNGHGIAKADLDNIFNPFFSTKPGSEHYGLGLSYCYLVMKKHGGSISAFSLKGTGTTFTLSLPRRKTRFG</sequence>
<evidence type="ECO:0000256" key="9">
    <source>
        <dbReference type="SAM" id="Phobius"/>
    </source>
</evidence>
<keyword evidence="9" id="KW-0812">Transmembrane</keyword>
<dbReference type="PRINTS" id="PR00344">
    <property type="entry name" value="BCTRLSENSOR"/>
</dbReference>
<dbReference type="SUPFAM" id="SSF55874">
    <property type="entry name" value="ATPase domain of HSP90 chaperone/DNA topoisomerase II/histidine kinase"/>
    <property type="match status" value="1"/>
</dbReference>
<proteinExistence type="predicted"/>
<dbReference type="PANTHER" id="PTHR43547:SF2">
    <property type="entry name" value="HYBRID SIGNAL TRANSDUCTION HISTIDINE KINASE C"/>
    <property type="match status" value="1"/>
</dbReference>
<organism evidence="11 12">
    <name type="scientific">Cohnella soli</name>
    <dbReference type="NCBI Taxonomy" id="425005"/>
    <lineage>
        <taxon>Bacteria</taxon>
        <taxon>Bacillati</taxon>
        <taxon>Bacillota</taxon>
        <taxon>Bacilli</taxon>
        <taxon>Bacillales</taxon>
        <taxon>Paenibacillaceae</taxon>
        <taxon>Cohnella</taxon>
    </lineage>
</organism>
<reference evidence="12" key="1">
    <citation type="journal article" date="2019" name="Int. J. Syst. Evol. Microbiol.">
        <title>The Global Catalogue of Microorganisms (GCM) 10K type strain sequencing project: providing services to taxonomists for standard genome sequencing and annotation.</title>
        <authorList>
            <consortium name="The Broad Institute Genomics Platform"/>
            <consortium name="The Broad Institute Genome Sequencing Center for Infectious Disease"/>
            <person name="Wu L."/>
            <person name="Ma J."/>
        </authorList>
    </citation>
    <scope>NUCLEOTIDE SEQUENCE [LARGE SCALE GENOMIC DNA]</scope>
    <source>
        <strain evidence="12">CGMCC 1.18575</strain>
    </source>
</reference>
<keyword evidence="9" id="KW-0472">Membrane</keyword>
<dbReference type="GO" id="GO:0005524">
    <property type="term" value="F:ATP binding"/>
    <property type="evidence" value="ECO:0007669"/>
    <property type="project" value="UniProtKB-KW"/>
</dbReference>
<evidence type="ECO:0000313" key="12">
    <source>
        <dbReference type="Proteomes" id="UP001596113"/>
    </source>
</evidence>
<evidence type="ECO:0000259" key="10">
    <source>
        <dbReference type="PROSITE" id="PS50109"/>
    </source>
</evidence>
<keyword evidence="12" id="KW-1185">Reference proteome</keyword>
<keyword evidence="3" id="KW-0597">Phosphoprotein</keyword>
<evidence type="ECO:0000256" key="2">
    <source>
        <dbReference type="ARBA" id="ARBA00012438"/>
    </source>
</evidence>
<feature type="transmembrane region" description="Helical" evidence="9">
    <location>
        <begin position="125"/>
        <end position="148"/>
    </location>
</feature>
<keyword evidence="8" id="KW-0902">Two-component regulatory system</keyword>
<comment type="catalytic activity">
    <reaction evidence="1">
        <text>ATP + protein L-histidine = ADP + protein N-phospho-L-histidine.</text>
        <dbReference type="EC" id="2.7.13.3"/>
    </reaction>
</comment>
<feature type="transmembrane region" description="Helical" evidence="9">
    <location>
        <begin position="160"/>
        <end position="179"/>
    </location>
</feature>
<feature type="transmembrane region" description="Helical" evidence="9">
    <location>
        <begin position="74"/>
        <end position="95"/>
    </location>
</feature>
<dbReference type="SMART" id="SM00387">
    <property type="entry name" value="HATPase_c"/>
    <property type="match status" value="1"/>
</dbReference>
<accession>A0ABW0HTQ4</accession>
<feature type="domain" description="Histidine kinase" evidence="10">
    <location>
        <begin position="236"/>
        <end position="444"/>
    </location>
</feature>
<comment type="caution">
    <text evidence="11">The sequence shown here is derived from an EMBL/GenBank/DDBJ whole genome shotgun (WGS) entry which is preliminary data.</text>
</comment>
<dbReference type="InterPro" id="IPR005467">
    <property type="entry name" value="His_kinase_dom"/>
</dbReference>
<evidence type="ECO:0000256" key="7">
    <source>
        <dbReference type="ARBA" id="ARBA00022840"/>
    </source>
</evidence>
<dbReference type="Pfam" id="PF02518">
    <property type="entry name" value="HATPase_c"/>
    <property type="match status" value="1"/>
</dbReference>
<dbReference type="InterPro" id="IPR004358">
    <property type="entry name" value="Sig_transdc_His_kin-like_C"/>
</dbReference>
<keyword evidence="7 11" id="KW-0067">ATP-binding</keyword>
<dbReference type="CDD" id="cd00075">
    <property type="entry name" value="HATPase"/>
    <property type="match status" value="1"/>
</dbReference>
<evidence type="ECO:0000256" key="5">
    <source>
        <dbReference type="ARBA" id="ARBA00022741"/>
    </source>
</evidence>
<evidence type="ECO:0000256" key="1">
    <source>
        <dbReference type="ARBA" id="ARBA00000085"/>
    </source>
</evidence>
<dbReference type="RefSeq" id="WP_378135018.1">
    <property type="nucleotide sequence ID" value="NZ_JBHSMI010000028.1"/>
</dbReference>
<evidence type="ECO:0000256" key="8">
    <source>
        <dbReference type="ARBA" id="ARBA00023012"/>
    </source>
</evidence>
<keyword evidence="6" id="KW-0418">Kinase</keyword>
<feature type="transmembrane region" description="Helical" evidence="9">
    <location>
        <begin position="191"/>
        <end position="211"/>
    </location>
</feature>
<keyword evidence="4" id="KW-0808">Transferase</keyword>
<gene>
    <name evidence="11" type="ORF">ACFPOF_17790</name>
</gene>
<evidence type="ECO:0000256" key="4">
    <source>
        <dbReference type="ARBA" id="ARBA00022679"/>
    </source>
</evidence>
<evidence type="ECO:0000313" key="11">
    <source>
        <dbReference type="EMBL" id="MFC5404591.1"/>
    </source>
</evidence>
<dbReference type="InterPro" id="IPR003594">
    <property type="entry name" value="HATPase_dom"/>
</dbReference>
<dbReference type="EMBL" id="JBHSMI010000028">
    <property type="protein sequence ID" value="MFC5404591.1"/>
    <property type="molecule type" value="Genomic_DNA"/>
</dbReference>
<dbReference type="PROSITE" id="PS50109">
    <property type="entry name" value="HIS_KIN"/>
    <property type="match status" value="1"/>
</dbReference>
<feature type="transmembrane region" description="Helical" evidence="9">
    <location>
        <begin position="6"/>
        <end position="22"/>
    </location>
</feature>
<name>A0ABW0HTQ4_9BACL</name>
<protein>
    <recommendedName>
        <fullName evidence="2">histidine kinase</fullName>
        <ecNumber evidence="2">2.7.13.3</ecNumber>
    </recommendedName>
</protein>
<keyword evidence="9" id="KW-1133">Transmembrane helix</keyword>
<dbReference type="Gene3D" id="3.30.565.10">
    <property type="entry name" value="Histidine kinase-like ATPase, C-terminal domain"/>
    <property type="match status" value="1"/>
</dbReference>
<evidence type="ECO:0000256" key="3">
    <source>
        <dbReference type="ARBA" id="ARBA00022553"/>
    </source>
</evidence>
<keyword evidence="5" id="KW-0547">Nucleotide-binding</keyword>
<evidence type="ECO:0000256" key="6">
    <source>
        <dbReference type="ARBA" id="ARBA00022777"/>
    </source>
</evidence>